<dbReference type="EMBL" id="LUKY01000033">
    <property type="protein sequence ID" value="OIZ94029.1"/>
    <property type="molecule type" value="Genomic_DNA"/>
</dbReference>
<dbReference type="GO" id="GO:0000155">
    <property type="term" value="F:phosphorelay sensor kinase activity"/>
    <property type="evidence" value="ECO:0007669"/>
    <property type="project" value="InterPro"/>
</dbReference>
<dbReference type="InterPro" id="IPR036890">
    <property type="entry name" value="HATPase_C_sf"/>
</dbReference>
<dbReference type="PANTHER" id="PTHR43711:SF26">
    <property type="entry name" value="SENSOR HISTIDINE KINASE RCSC"/>
    <property type="match status" value="1"/>
</dbReference>
<keyword evidence="3" id="KW-0597">Phosphoprotein</keyword>
<keyword evidence="9" id="KW-1185">Reference proteome</keyword>
<feature type="domain" description="Histidine kinase" evidence="7">
    <location>
        <begin position="124"/>
        <end position="342"/>
    </location>
</feature>
<evidence type="ECO:0000256" key="6">
    <source>
        <dbReference type="ARBA" id="ARBA00023012"/>
    </source>
</evidence>
<dbReference type="RefSeq" id="WP_071662528.1">
    <property type="nucleotide sequence ID" value="NZ_LUKY01000033.1"/>
</dbReference>
<evidence type="ECO:0000256" key="5">
    <source>
        <dbReference type="ARBA" id="ARBA00022777"/>
    </source>
</evidence>
<dbReference type="InterPro" id="IPR003594">
    <property type="entry name" value="HATPase_dom"/>
</dbReference>
<evidence type="ECO:0000313" key="8">
    <source>
        <dbReference type="EMBL" id="OIZ94029.1"/>
    </source>
</evidence>
<reference evidence="8 9" key="1">
    <citation type="submission" date="2016-03" db="EMBL/GenBank/DDBJ databases">
        <title>Comparative genomics of Rickettsiella.</title>
        <authorList>
            <person name="Chandler C."/>
            <person name="Wang Y."/>
        </authorList>
    </citation>
    <scope>NUCLEOTIDE SEQUENCE [LARGE SCALE GENOMIC DNA]</scope>
    <source>
        <strain evidence="8 9">RCFS May 2013</strain>
    </source>
</reference>
<dbReference type="PROSITE" id="PS50109">
    <property type="entry name" value="HIS_KIN"/>
    <property type="match status" value="1"/>
</dbReference>
<protein>
    <recommendedName>
        <fullName evidence="2">histidine kinase</fullName>
        <ecNumber evidence="2">2.7.13.3</ecNumber>
    </recommendedName>
</protein>
<comment type="catalytic activity">
    <reaction evidence="1">
        <text>ATP + protein L-histidine = ADP + protein N-phospho-L-histidine.</text>
        <dbReference type="EC" id="2.7.13.3"/>
    </reaction>
</comment>
<dbReference type="Pfam" id="PF02518">
    <property type="entry name" value="HATPase_c"/>
    <property type="match status" value="1"/>
</dbReference>
<dbReference type="AlphaFoldDB" id="A0A1J8PG42"/>
<evidence type="ECO:0000256" key="3">
    <source>
        <dbReference type="ARBA" id="ARBA00022553"/>
    </source>
</evidence>
<dbReference type="SMART" id="SM00387">
    <property type="entry name" value="HATPase_c"/>
    <property type="match status" value="1"/>
</dbReference>
<dbReference type="Gene3D" id="1.10.287.130">
    <property type="match status" value="1"/>
</dbReference>
<dbReference type="PRINTS" id="PR00344">
    <property type="entry name" value="BCTRLSENSOR"/>
</dbReference>
<keyword evidence="4" id="KW-0808">Transferase</keyword>
<name>A0A1J8PG42_9COXI</name>
<evidence type="ECO:0000256" key="2">
    <source>
        <dbReference type="ARBA" id="ARBA00012438"/>
    </source>
</evidence>
<dbReference type="InterPro" id="IPR050736">
    <property type="entry name" value="Sensor_HK_Regulatory"/>
</dbReference>
<dbReference type="PANTHER" id="PTHR43711">
    <property type="entry name" value="TWO-COMPONENT HISTIDINE KINASE"/>
    <property type="match status" value="1"/>
</dbReference>
<keyword evidence="5" id="KW-0418">Kinase</keyword>
<dbReference type="SUPFAM" id="SSF47384">
    <property type="entry name" value="Homodimeric domain of signal transducing histidine kinase"/>
    <property type="match status" value="1"/>
</dbReference>
<dbReference type="Pfam" id="PF00512">
    <property type="entry name" value="HisKA"/>
    <property type="match status" value="1"/>
</dbReference>
<accession>A0A1J8PG42</accession>
<keyword evidence="6" id="KW-0902">Two-component regulatory system</keyword>
<dbReference type="FunFam" id="3.30.565.10:FF:000010">
    <property type="entry name" value="Sensor histidine kinase RcsC"/>
    <property type="match status" value="1"/>
</dbReference>
<sequence length="342" mass="38581">MISNTIKQIADALGTLFPLNLFLINEDGIIQWVNEHMLKAANQTELKAIQGKHVRMFGEKEWLTTKSVITSKEKSILFEDVRQKNFFTIKIPHSEDGFRGVIGLSFDITALRKAEVAKQTFLTNMSHDLRTPLTGILGLAEIQAELGTQAQDKEYGVWIYQAGKQLLELLTAVLDICALENPVDLIKKEEIDLTQFVNEIRELMEPSMLNKGLSFHVKRDMSLRFIFSDSIKLKRVLVNLLSNAVKFTHEGEITLAIKWLDLTTHTQIEMQVIDTGIGIPEDKLDKVFDRFYRVDSSYRTKYLGSGLGLSLVKESLEQLGGSIKVTSQEGKGSCFTITLDVL</sequence>
<dbReference type="STRING" id="1225476.A1D18_03925"/>
<dbReference type="SUPFAM" id="SSF55874">
    <property type="entry name" value="ATPase domain of HSP90 chaperone/DNA topoisomerase II/histidine kinase"/>
    <property type="match status" value="1"/>
</dbReference>
<evidence type="ECO:0000259" key="7">
    <source>
        <dbReference type="PROSITE" id="PS50109"/>
    </source>
</evidence>
<comment type="caution">
    <text evidence="8">The sequence shown here is derived from an EMBL/GenBank/DDBJ whole genome shotgun (WGS) entry which is preliminary data.</text>
</comment>
<dbReference type="InterPro" id="IPR003661">
    <property type="entry name" value="HisK_dim/P_dom"/>
</dbReference>
<evidence type="ECO:0000256" key="1">
    <source>
        <dbReference type="ARBA" id="ARBA00000085"/>
    </source>
</evidence>
<dbReference type="CDD" id="cd16922">
    <property type="entry name" value="HATPase_EvgS-ArcB-TorS-like"/>
    <property type="match status" value="1"/>
</dbReference>
<dbReference type="InterPro" id="IPR005467">
    <property type="entry name" value="His_kinase_dom"/>
</dbReference>
<dbReference type="InterPro" id="IPR004358">
    <property type="entry name" value="Sig_transdc_His_kin-like_C"/>
</dbReference>
<dbReference type="Proteomes" id="UP000183924">
    <property type="component" value="Unassembled WGS sequence"/>
</dbReference>
<gene>
    <name evidence="8" type="ORF">A1D18_03925</name>
</gene>
<dbReference type="Gene3D" id="3.30.565.10">
    <property type="entry name" value="Histidine kinase-like ATPase, C-terminal domain"/>
    <property type="match status" value="1"/>
</dbReference>
<dbReference type="SMART" id="SM00388">
    <property type="entry name" value="HisKA"/>
    <property type="match status" value="1"/>
</dbReference>
<organism evidence="8 9">
    <name type="scientific">Candidatus Rickettsiella isopodorum</name>
    <dbReference type="NCBI Taxonomy" id="1225476"/>
    <lineage>
        <taxon>Bacteria</taxon>
        <taxon>Pseudomonadati</taxon>
        <taxon>Pseudomonadota</taxon>
        <taxon>Gammaproteobacteria</taxon>
        <taxon>Legionellales</taxon>
        <taxon>Coxiellaceae</taxon>
        <taxon>Rickettsiella</taxon>
    </lineage>
</organism>
<dbReference type="CDD" id="cd00082">
    <property type="entry name" value="HisKA"/>
    <property type="match status" value="1"/>
</dbReference>
<dbReference type="EC" id="2.7.13.3" evidence="2"/>
<evidence type="ECO:0000313" key="9">
    <source>
        <dbReference type="Proteomes" id="UP000183924"/>
    </source>
</evidence>
<dbReference type="OrthoDB" id="9770795at2"/>
<dbReference type="InterPro" id="IPR036097">
    <property type="entry name" value="HisK_dim/P_sf"/>
</dbReference>
<evidence type="ECO:0000256" key="4">
    <source>
        <dbReference type="ARBA" id="ARBA00022679"/>
    </source>
</evidence>
<proteinExistence type="predicted"/>
<dbReference type="Gene3D" id="3.30.450.20">
    <property type="entry name" value="PAS domain"/>
    <property type="match status" value="1"/>
</dbReference>